<evidence type="ECO:0000313" key="2">
    <source>
        <dbReference type="EMBL" id="GID16036.1"/>
    </source>
</evidence>
<comment type="caution">
    <text evidence="2">The sequence shown here is derived from an EMBL/GenBank/DDBJ whole genome shotgun (WGS) entry which is preliminary data.</text>
</comment>
<feature type="transmembrane region" description="Helical" evidence="1">
    <location>
        <begin position="103"/>
        <end position="129"/>
    </location>
</feature>
<keyword evidence="1" id="KW-0812">Transmembrane</keyword>
<keyword evidence="1" id="KW-0472">Membrane</keyword>
<keyword evidence="1" id="KW-1133">Transmembrane helix</keyword>
<accession>A0A8J3JCX7</accession>
<dbReference type="EMBL" id="BOMB01000051">
    <property type="protein sequence ID" value="GID16036.1"/>
    <property type="molecule type" value="Genomic_DNA"/>
</dbReference>
<evidence type="ECO:0000313" key="3">
    <source>
        <dbReference type="Proteomes" id="UP000612808"/>
    </source>
</evidence>
<dbReference type="Proteomes" id="UP000612808">
    <property type="component" value="Unassembled WGS sequence"/>
</dbReference>
<feature type="transmembrane region" description="Helical" evidence="1">
    <location>
        <begin position="35"/>
        <end position="55"/>
    </location>
</feature>
<keyword evidence="3" id="KW-1185">Reference proteome</keyword>
<evidence type="ECO:0000256" key="1">
    <source>
        <dbReference type="SAM" id="Phobius"/>
    </source>
</evidence>
<sequence>MAASILALLTVAMYALFALWNVVYATTGSVSLLLENVLGGAVGAGALLVAAGFTFARRIAGAWTLCGLCVLYVVTGVFLAPVLRGTPLTDQFGWIFGFHKVNGVAIGLAVIFGVLTAVTAAIAGIVRSYGPTAATPRRP</sequence>
<name>A0A8J3JCX7_9ACTN</name>
<protein>
    <submittedName>
        <fullName evidence="2">Uncharacterized protein</fullName>
    </submittedName>
</protein>
<proteinExistence type="predicted"/>
<organism evidence="2 3">
    <name type="scientific">Actinocatenispora rupis</name>
    <dbReference type="NCBI Taxonomy" id="519421"/>
    <lineage>
        <taxon>Bacteria</taxon>
        <taxon>Bacillati</taxon>
        <taxon>Actinomycetota</taxon>
        <taxon>Actinomycetes</taxon>
        <taxon>Micromonosporales</taxon>
        <taxon>Micromonosporaceae</taxon>
        <taxon>Actinocatenispora</taxon>
    </lineage>
</organism>
<gene>
    <name evidence="2" type="ORF">Aru02nite_69250</name>
</gene>
<reference evidence="2" key="1">
    <citation type="submission" date="2021-01" db="EMBL/GenBank/DDBJ databases">
        <title>Whole genome shotgun sequence of Actinocatenispora rupis NBRC 107355.</title>
        <authorList>
            <person name="Komaki H."/>
            <person name="Tamura T."/>
        </authorList>
    </citation>
    <scope>NUCLEOTIDE SEQUENCE</scope>
    <source>
        <strain evidence="2">NBRC 107355</strain>
    </source>
</reference>
<feature type="transmembrane region" description="Helical" evidence="1">
    <location>
        <begin position="62"/>
        <end position="83"/>
    </location>
</feature>
<dbReference type="AlphaFoldDB" id="A0A8J3JCX7"/>
<dbReference type="RefSeq" id="WP_203664598.1">
    <property type="nucleotide sequence ID" value="NZ_BAAAZM010000026.1"/>
</dbReference>